<name>D7G1D1_ECTSI</name>
<reference evidence="2 3" key="1">
    <citation type="journal article" date="2010" name="Nature">
        <title>The Ectocarpus genome and the independent evolution of multicellularity in brown algae.</title>
        <authorList>
            <person name="Cock J.M."/>
            <person name="Sterck L."/>
            <person name="Rouze P."/>
            <person name="Scornet D."/>
            <person name="Allen A.E."/>
            <person name="Amoutzias G."/>
            <person name="Anthouard V."/>
            <person name="Artiguenave F."/>
            <person name="Aury J.M."/>
            <person name="Badger J.H."/>
            <person name="Beszteri B."/>
            <person name="Billiau K."/>
            <person name="Bonnet E."/>
            <person name="Bothwell J.H."/>
            <person name="Bowler C."/>
            <person name="Boyen C."/>
            <person name="Brownlee C."/>
            <person name="Carrano C.J."/>
            <person name="Charrier B."/>
            <person name="Cho G.Y."/>
            <person name="Coelho S.M."/>
            <person name="Collen J."/>
            <person name="Corre E."/>
            <person name="Da Silva C."/>
            <person name="Delage L."/>
            <person name="Delaroque N."/>
            <person name="Dittami S.M."/>
            <person name="Doulbeau S."/>
            <person name="Elias M."/>
            <person name="Farnham G."/>
            <person name="Gachon C.M."/>
            <person name="Gschloessl B."/>
            <person name="Heesch S."/>
            <person name="Jabbari K."/>
            <person name="Jubin C."/>
            <person name="Kawai H."/>
            <person name="Kimura K."/>
            <person name="Kloareg B."/>
            <person name="Kupper F.C."/>
            <person name="Lang D."/>
            <person name="Le Bail A."/>
            <person name="Leblanc C."/>
            <person name="Lerouge P."/>
            <person name="Lohr M."/>
            <person name="Lopez P.J."/>
            <person name="Martens C."/>
            <person name="Maumus F."/>
            <person name="Michel G."/>
            <person name="Miranda-Saavedra D."/>
            <person name="Morales J."/>
            <person name="Moreau H."/>
            <person name="Motomura T."/>
            <person name="Nagasato C."/>
            <person name="Napoli C.A."/>
            <person name="Nelson D.R."/>
            <person name="Nyvall-Collen P."/>
            <person name="Peters A.F."/>
            <person name="Pommier C."/>
            <person name="Potin P."/>
            <person name="Poulain J."/>
            <person name="Quesneville H."/>
            <person name="Read B."/>
            <person name="Rensing S.A."/>
            <person name="Ritter A."/>
            <person name="Rousvoal S."/>
            <person name="Samanta M."/>
            <person name="Samson G."/>
            <person name="Schroeder D.C."/>
            <person name="Segurens B."/>
            <person name="Strittmatter M."/>
            <person name="Tonon T."/>
            <person name="Tregear J.W."/>
            <person name="Valentin K."/>
            <person name="von Dassow P."/>
            <person name="Yamagishi T."/>
            <person name="Van de Peer Y."/>
            <person name="Wincker P."/>
        </authorList>
    </citation>
    <scope>NUCLEOTIDE SEQUENCE [LARGE SCALE GENOMIC DNA]</scope>
    <source>
        <strain evidence="3">Ec32 / CCAP1310/4</strain>
    </source>
</reference>
<feature type="region of interest" description="Disordered" evidence="1">
    <location>
        <begin position="1"/>
        <end position="20"/>
    </location>
</feature>
<evidence type="ECO:0000256" key="1">
    <source>
        <dbReference type="SAM" id="MobiDB-lite"/>
    </source>
</evidence>
<dbReference type="InParanoid" id="D7G1D1"/>
<dbReference type="EMBL" id="FN649755">
    <property type="protein sequence ID" value="CBJ33241.1"/>
    <property type="molecule type" value="Genomic_DNA"/>
</dbReference>
<feature type="compositionally biased region" description="Basic and acidic residues" evidence="1">
    <location>
        <begin position="1"/>
        <end position="10"/>
    </location>
</feature>
<dbReference type="AlphaFoldDB" id="D7G1D1"/>
<organism evidence="2 3">
    <name type="scientific">Ectocarpus siliculosus</name>
    <name type="common">Brown alga</name>
    <name type="synonym">Conferva siliculosa</name>
    <dbReference type="NCBI Taxonomy" id="2880"/>
    <lineage>
        <taxon>Eukaryota</taxon>
        <taxon>Sar</taxon>
        <taxon>Stramenopiles</taxon>
        <taxon>Ochrophyta</taxon>
        <taxon>PX clade</taxon>
        <taxon>Phaeophyceae</taxon>
        <taxon>Ectocarpales</taxon>
        <taxon>Ectocarpaceae</taxon>
        <taxon>Ectocarpus</taxon>
    </lineage>
</organism>
<dbReference type="EMBL" id="FN648649">
    <property type="protein sequence ID" value="CBJ33241.1"/>
    <property type="molecule type" value="Genomic_DNA"/>
</dbReference>
<accession>D7G1D1</accession>
<feature type="region of interest" description="Disordered" evidence="1">
    <location>
        <begin position="32"/>
        <end position="57"/>
    </location>
</feature>
<proteinExistence type="predicted"/>
<keyword evidence="3" id="KW-1185">Reference proteome</keyword>
<sequence>MVRGVGEEPRALQPPKTLQQCQQATRIPVEHNFNKDRSGLWNERNKRRRGADRRPLGSRITEHQHFEGVPWHMDHVEKRESQGKLGTVAMRRRWRR</sequence>
<protein>
    <submittedName>
        <fullName evidence="2">Uncharacterized protein</fullName>
    </submittedName>
</protein>
<gene>
    <name evidence="2" type="ORF">Esi_0447_0012</name>
</gene>
<evidence type="ECO:0000313" key="3">
    <source>
        <dbReference type="Proteomes" id="UP000002630"/>
    </source>
</evidence>
<evidence type="ECO:0000313" key="2">
    <source>
        <dbReference type="EMBL" id="CBJ33241.1"/>
    </source>
</evidence>
<dbReference type="Proteomes" id="UP000002630">
    <property type="component" value="Linkage Group LG30"/>
</dbReference>